<keyword evidence="2" id="KW-1185">Reference proteome</keyword>
<comment type="caution">
    <text evidence="1">The sequence shown here is derived from an EMBL/GenBank/DDBJ whole genome shotgun (WGS) entry which is preliminary data.</text>
</comment>
<organism evidence="1 2">
    <name type="scientific">Actinomadura keratinilytica</name>
    <dbReference type="NCBI Taxonomy" id="547461"/>
    <lineage>
        <taxon>Bacteria</taxon>
        <taxon>Bacillati</taxon>
        <taxon>Actinomycetota</taxon>
        <taxon>Actinomycetes</taxon>
        <taxon>Streptosporangiales</taxon>
        <taxon>Thermomonosporaceae</taxon>
        <taxon>Actinomadura</taxon>
    </lineage>
</organism>
<evidence type="ECO:0000313" key="1">
    <source>
        <dbReference type="EMBL" id="GAA4156525.1"/>
    </source>
</evidence>
<sequence>MSDAYSYTTIAVEPGQAPRITVSLRPDGQMTVWCSAGHERAQISILHADAHVVITPTNPTVPTAADVRAARMLADSFAVYAAEVERLHAVALQAAESDPSAD</sequence>
<dbReference type="RefSeq" id="WP_345024873.1">
    <property type="nucleotide sequence ID" value="NZ_BAABDO010000144.1"/>
</dbReference>
<evidence type="ECO:0000313" key="2">
    <source>
        <dbReference type="Proteomes" id="UP001500266"/>
    </source>
</evidence>
<protein>
    <recommendedName>
        <fullName evidence="3">DUF1876 domain-containing protein</fullName>
    </recommendedName>
</protein>
<reference evidence="2" key="1">
    <citation type="journal article" date="2019" name="Int. J. Syst. Evol. Microbiol.">
        <title>The Global Catalogue of Microorganisms (GCM) 10K type strain sequencing project: providing services to taxonomists for standard genome sequencing and annotation.</title>
        <authorList>
            <consortium name="The Broad Institute Genomics Platform"/>
            <consortium name="The Broad Institute Genome Sequencing Center for Infectious Disease"/>
            <person name="Wu L."/>
            <person name="Ma J."/>
        </authorList>
    </citation>
    <scope>NUCLEOTIDE SEQUENCE [LARGE SCALE GENOMIC DNA]</scope>
    <source>
        <strain evidence="2">JCM 17316</strain>
    </source>
</reference>
<accession>A0ABP7ZG04</accession>
<proteinExistence type="predicted"/>
<evidence type="ECO:0008006" key="3">
    <source>
        <dbReference type="Google" id="ProtNLM"/>
    </source>
</evidence>
<dbReference type="Proteomes" id="UP001500266">
    <property type="component" value="Unassembled WGS sequence"/>
</dbReference>
<dbReference type="EMBL" id="BAABDO010000144">
    <property type="protein sequence ID" value="GAA4156525.1"/>
    <property type="molecule type" value="Genomic_DNA"/>
</dbReference>
<name>A0ABP7ZG04_9ACTN</name>
<gene>
    <name evidence="1" type="ORF">GCM10022416_57730</name>
</gene>